<keyword evidence="3" id="KW-1185">Reference proteome</keyword>
<reference evidence="2" key="1">
    <citation type="submission" date="2019-07" db="EMBL/GenBank/DDBJ databases">
        <authorList>
            <person name="Dittberner H."/>
        </authorList>
    </citation>
    <scope>NUCLEOTIDE SEQUENCE [LARGE SCALE GENOMIC DNA]</scope>
</reference>
<evidence type="ECO:0000256" key="1">
    <source>
        <dbReference type="SAM" id="SignalP"/>
    </source>
</evidence>
<protein>
    <submittedName>
        <fullName evidence="2">Uncharacterized protein</fullName>
    </submittedName>
</protein>
<dbReference type="EMBL" id="CABITT030000001">
    <property type="protein sequence ID" value="VVA90993.1"/>
    <property type="molecule type" value="Genomic_DNA"/>
</dbReference>
<organism evidence="2 3">
    <name type="scientific">Arabis nemorensis</name>
    <dbReference type="NCBI Taxonomy" id="586526"/>
    <lineage>
        <taxon>Eukaryota</taxon>
        <taxon>Viridiplantae</taxon>
        <taxon>Streptophyta</taxon>
        <taxon>Embryophyta</taxon>
        <taxon>Tracheophyta</taxon>
        <taxon>Spermatophyta</taxon>
        <taxon>Magnoliopsida</taxon>
        <taxon>eudicotyledons</taxon>
        <taxon>Gunneridae</taxon>
        <taxon>Pentapetalae</taxon>
        <taxon>rosids</taxon>
        <taxon>malvids</taxon>
        <taxon>Brassicales</taxon>
        <taxon>Brassicaceae</taxon>
        <taxon>Arabideae</taxon>
        <taxon>Arabis</taxon>
    </lineage>
</organism>
<name>A0A565AQ07_9BRAS</name>
<dbReference type="OrthoDB" id="1730601at2759"/>
<evidence type="ECO:0000313" key="2">
    <source>
        <dbReference type="EMBL" id="VVA90993.1"/>
    </source>
</evidence>
<evidence type="ECO:0000313" key="3">
    <source>
        <dbReference type="Proteomes" id="UP000489600"/>
    </source>
</evidence>
<comment type="caution">
    <text evidence="2">The sequence shown here is derived from an EMBL/GenBank/DDBJ whole genome shotgun (WGS) entry which is preliminary data.</text>
</comment>
<dbReference type="AlphaFoldDB" id="A0A565AQ07"/>
<dbReference type="Proteomes" id="UP000489600">
    <property type="component" value="Unassembled WGS sequence"/>
</dbReference>
<proteinExistence type="predicted"/>
<keyword evidence="1" id="KW-0732">Signal</keyword>
<sequence>MKNRSRNLATLSLMIIMVMTRTKIVNGQEALLGKKVLPVCHRECMPICMNVTEATQETCDSACQLGCLQLQGRGTGLSASDQGVDMVIA</sequence>
<accession>A0A565AQ07</accession>
<gene>
    <name evidence="2" type="ORF">ANE_LOCUS1438</name>
</gene>
<feature type="signal peptide" evidence="1">
    <location>
        <begin position="1"/>
        <end position="27"/>
    </location>
</feature>
<feature type="chain" id="PRO_5022211662" evidence="1">
    <location>
        <begin position="28"/>
        <end position="89"/>
    </location>
</feature>